<gene>
    <name evidence="1" type="ORF">T03_15148</name>
</gene>
<comment type="caution">
    <text evidence="1">The sequence shown here is derived from an EMBL/GenBank/DDBJ whole genome shotgun (WGS) entry which is preliminary data.</text>
</comment>
<dbReference type="AlphaFoldDB" id="A0A0V1DAS8"/>
<accession>A0A0V1DAS8</accession>
<dbReference type="EMBL" id="JYDI01000018">
    <property type="protein sequence ID" value="KRY58761.1"/>
    <property type="molecule type" value="Genomic_DNA"/>
</dbReference>
<evidence type="ECO:0000313" key="2">
    <source>
        <dbReference type="Proteomes" id="UP000054653"/>
    </source>
</evidence>
<organism evidence="1 2">
    <name type="scientific">Trichinella britovi</name>
    <name type="common">Parasitic roundworm</name>
    <dbReference type="NCBI Taxonomy" id="45882"/>
    <lineage>
        <taxon>Eukaryota</taxon>
        <taxon>Metazoa</taxon>
        <taxon>Ecdysozoa</taxon>
        <taxon>Nematoda</taxon>
        <taxon>Enoplea</taxon>
        <taxon>Dorylaimia</taxon>
        <taxon>Trichinellida</taxon>
        <taxon>Trichinellidae</taxon>
        <taxon>Trichinella</taxon>
    </lineage>
</organism>
<proteinExistence type="predicted"/>
<dbReference type="Pfam" id="PF10168">
    <property type="entry name" value="Nup88"/>
    <property type="match status" value="1"/>
</dbReference>
<dbReference type="Proteomes" id="UP000054653">
    <property type="component" value="Unassembled WGS sequence"/>
</dbReference>
<reference evidence="1 2" key="1">
    <citation type="submission" date="2015-01" db="EMBL/GenBank/DDBJ databases">
        <title>Evolution of Trichinella species and genotypes.</title>
        <authorList>
            <person name="Korhonen P.K."/>
            <person name="Edoardo P."/>
            <person name="Giuseppe L.R."/>
            <person name="Gasser R.B."/>
        </authorList>
    </citation>
    <scope>NUCLEOTIDE SEQUENCE [LARGE SCALE GENOMIC DNA]</scope>
    <source>
        <strain evidence="1">ISS120</strain>
    </source>
</reference>
<name>A0A0V1DAS8_TRIBR</name>
<keyword evidence="2" id="KW-1185">Reference proteome</keyword>
<dbReference type="InterPro" id="IPR019321">
    <property type="entry name" value="Nucleoporin_Nup88"/>
</dbReference>
<dbReference type="STRING" id="45882.A0A0V1DAS8"/>
<evidence type="ECO:0000313" key="1">
    <source>
        <dbReference type="EMBL" id="KRY58761.1"/>
    </source>
</evidence>
<sequence>MDLNLKGLKIPAKSHLIEHLMALCNDNTLRMYDAFSCKKPLQIVSLDPSKREIGMSTLNPKYFIGDSAVTFDFGSPLDTKEVEQDGPQY</sequence>
<protein>
    <submittedName>
        <fullName evidence="1">Uncharacterized protein</fullName>
    </submittedName>
</protein>